<reference evidence="5" key="1">
    <citation type="submission" date="2022-11" db="UniProtKB">
        <authorList>
            <consortium name="WormBaseParasite"/>
        </authorList>
    </citation>
    <scope>IDENTIFICATION</scope>
</reference>
<feature type="repeat" description="ANK" evidence="3">
    <location>
        <begin position="79"/>
        <end position="105"/>
    </location>
</feature>
<accession>A0A915PFQ0</accession>
<dbReference type="Pfam" id="PF12796">
    <property type="entry name" value="Ank_2"/>
    <property type="match status" value="2"/>
</dbReference>
<organism evidence="4 5">
    <name type="scientific">Setaria digitata</name>
    <dbReference type="NCBI Taxonomy" id="48799"/>
    <lineage>
        <taxon>Eukaryota</taxon>
        <taxon>Metazoa</taxon>
        <taxon>Ecdysozoa</taxon>
        <taxon>Nematoda</taxon>
        <taxon>Chromadorea</taxon>
        <taxon>Rhabditida</taxon>
        <taxon>Spirurina</taxon>
        <taxon>Spiruromorpha</taxon>
        <taxon>Filarioidea</taxon>
        <taxon>Setariidae</taxon>
        <taxon>Setaria</taxon>
    </lineage>
</organism>
<evidence type="ECO:0000256" key="2">
    <source>
        <dbReference type="ARBA" id="ARBA00023043"/>
    </source>
</evidence>
<dbReference type="PROSITE" id="PS50088">
    <property type="entry name" value="ANK_REPEAT"/>
    <property type="match status" value="3"/>
</dbReference>
<keyword evidence="1" id="KW-0677">Repeat</keyword>
<dbReference type="Gene3D" id="1.25.40.20">
    <property type="entry name" value="Ankyrin repeat-containing domain"/>
    <property type="match status" value="2"/>
</dbReference>
<dbReference type="WBParaSite" id="sdigi.contig1.g76.t1">
    <property type="protein sequence ID" value="sdigi.contig1.g76.t1"/>
    <property type="gene ID" value="sdigi.contig1.g76"/>
</dbReference>
<evidence type="ECO:0000256" key="1">
    <source>
        <dbReference type="ARBA" id="ARBA00022737"/>
    </source>
</evidence>
<protein>
    <submittedName>
        <fullName evidence="5">SAM domain-containing protein</fullName>
    </submittedName>
</protein>
<dbReference type="Proteomes" id="UP000887581">
    <property type="component" value="Unplaced"/>
</dbReference>
<evidence type="ECO:0000256" key="3">
    <source>
        <dbReference type="PROSITE-ProRule" id="PRU00023"/>
    </source>
</evidence>
<name>A0A915PFQ0_9BILA</name>
<dbReference type="InterPro" id="IPR036770">
    <property type="entry name" value="Ankyrin_rpt-contain_sf"/>
</dbReference>
<keyword evidence="2 3" id="KW-0040">ANK repeat</keyword>
<feature type="repeat" description="ANK" evidence="3">
    <location>
        <begin position="260"/>
        <end position="292"/>
    </location>
</feature>
<evidence type="ECO:0000313" key="4">
    <source>
        <dbReference type="Proteomes" id="UP000887581"/>
    </source>
</evidence>
<dbReference type="AlphaFoldDB" id="A0A915PFQ0"/>
<dbReference type="SMART" id="SM00248">
    <property type="entry name" value="ANK"/>
    <property type="match status" value="5"/>
</dbReference>
<dbReference type="SUPFAM" id="SSF48403">
    <property type="entry name" value="Ankyrin repeat"/>
    <property type="match status" value="2"/>
</dbReference>
<dbReference type="PANTHER" id="PTHR24171:SF9">
    <property type="entry name" value="ANKYRIN REPEAT DOMAIN-CONTAINING PROTEIN 39"/>
    <property type="match status" value="1"/>
</dbReference>
<dbReference type="PROSITE" id="PS50297">
    <property type="entry name" value="ANK_REP_REGION"/>
    <property type="match status" value="3"/>
</dbReference>
<keyword evidence="4" id="KW-1185">Reference proteome</keyword>
<evidence type="ECO:0000313" key="5">
    <source>
        <dbReference type="WBParaSite" id="sdigi.contig1.g76.t1"/>
    </source>
</evidence>
<sequence>MNVIAIEGSDELGKVEAFLDAAYKADYGTISNNLAYGLSADVVDDDHTTALQIASAQGNLSVMQILLNNGASVEKCNHCGFTPLLHAARNGKAQAIELLIQYDADPFRTTFYGTTALSLASAGGHARAMAVLRKYESQTRRCAPTPLISAIARKQYQTVIYLEFEGVIQHPCRDKFYELDIFQITQQLMDFKMTALLRDLGLRPLNQARLNCFDSRMFADQDPRIEISRKRTDIRCLIRDHQVALVDRVLDTNDYSGLPAGVTPLMYAAVAGNVPMVQTLLRHNCDINAAYHHFTSLMIAIVCGNDAVVQFLIRKGANRSTNGYQFSLFELASNSDGISPATTQLILTESVRKMCLVNRLSGVLEKICKGCKMSEMRGHQPIKLDRNARHISFLQRVVQNMGAKSNWVPEELFDVLAWPDSPSTYAKISNMPNEAEDERIMVNIDEQKQFRYLLSKDLAKRTAEEDSPTRAPSFETVASLTSSNNLQMRPQQCSNISKLQSVLFNFNSGSPKNINSTTSSPHDANLSTMFEADTWHKNEIPVLEDINEMCLAYEYEKEYWNLLNRRCSPDVCQKLEEQEVDCETFLMLTKKEFISFGINRSDAGVLISIQKILKEEQKLVMT</sequence>
<dbReference type="PANTHER" id="PTHR24171">
    <property type="entry name" value="ANKYRIN REPEAT DOMAIN-CONTAINING PROTEIN 39-RELATED"/>
    <property type="match status" value="1"/>
</dbReference>
<proteinExistence type="predicted"/>
<feature type="repeat" description="ANK" evidence="3">
    <location>
        <begin position="46"/>
        <end position="78"/>
    </location>
</feature>
<dbReference type="InterPro" id="IPR002110">
    <property type="entry name" value="Ankyrin_rpt"/>
</dbReference>